<keyword evidence="2" id="KW-1185">Reference proteome</keyword>
<comment type="caution">
    <text evidence="1">The sequence shown here is derived from an EMBL/GenBank/DDBJ whole genome shotgun (WGS) entry which is preliminary data.</text>
</comment>
<accession>A0ACC0W166</accession>
<gene>
    <name evidence="1" type="ORF">PsorP6_006166</name>
</gene>
<organism evidence="1 2">
    <name type="scientific">Peronosclerospora sorghi</name>
    <dbReference type="NCBI Taxonomy" id="230839"/>
    <lineage>
        <taxon>Eukaryota</taxon>
        <taxon>Sar</taxon>
        <taxon>Stramenopiles</taxon>
        <taxon>Oomycota</taxon>
        <taxon>Peronosporomycetes</taxon>
        <taxon>Peronosporales</taxon>
        <taxon>Peronosporaceae</taxon>
        <taxon>Peronosclerospora</taxon>
    </lineage>
</organism>
<name>A0ACC0W166_9STRA</name>
<reference evidence="1 2" key="1">
    <citation type="journal article" date="2022" name="bioRxiv">
        <title>The genome of the oomycete Peronosclerospora sorghi, a cosmopolitan pathogen of maize and sorghum, is inflated with dispersed pseudogenes.</title>
        <authorList>
            <person name="Fletcher K."/>
            <person name="Martin F."/>
            <person name="Isakeit T."/>
            <person name="Cavanaugh K."/>
            <person name="Magill C."/>
            <person name="Michelmore R."/>
        </authorList>
    </citation>
    <scope>NUCLEOTIDE SEQUENCE [LARGE SCALE GENOMIC DNA]</scope>
    <source>
        <strain evidence="1">P6</strain>
    </source>
</reference>
<protein>
    <submittedName>
        <fullName evidence="1">Uncharacterized protein</fullName>
    </submittedName>
</protein>
<evidence type="ECO:0000313" key="1">
    <source>
        <dbReference type="EMBL" id="KAI9912550.1"/>
    </source>
</evidence>
<dbReference type="EMBL" id="CM047583">
    <property type="protein sequence ID" value="KAI9912550.1"/>
    <property type="molecule type" value="Genomic_DNA"/>
</dbReference>
<evidence type="ECO:0000313" key="2">
    <source>
        <dbReference type="Proteomes" id="UP001163321"/>
    </source>
</evidence>
<dbReference type="Proteomes" id="UP001163321">
    <property type="component" value="Chromosome 4"/>
</dbReference>
<proteinExistence type="predicted"/>
<sequence length="308" mass="34223">MAMAFRSRSRIQSLASVNYAYVVLDEAHLIRNPTTAVFQAVRKLHASHRIALIGTPSQNNVTDLWALFEFLMPGLAFSFPTNQRSGAEGASSEDHLEYSFTPIFTAEAPLCTRLVKREHTNKYSGKTWGRTWGDKAVDECVNESPATAKICVHPSLAVDDAISRALSATEKTLLIWKCSGKLTGLRDLLVECCDVAVWDRGASRGDASDTDDFDDTNFSPHRCLVFAHLQQPIDLTEQMLKDALPGPIDQAHRIVQKQTVCVFRLIMEETLEEHILNLQEYKEKVASTVVKKIDASTGISSNTNDILN</sequence>